<protein>
    <submittedName>
        <fullName evidence="1">Uncharacterized protein</fullName>
    </submittedName>
</protein>
<comment type="caution">
    <text evidence="1">The sequence shown here is derived from an EMBL/GenBank/DDBJ whole genome shotgun (WGS) entry which is preliminary data.</text>
</comment>
<organism evidence="1 2">
    <name type="scientific">Candidatus Gallitreponema excrementavium</name>
    <dbReference type="NCBI Taxonomy" id="2840840"/>
    <lineage>
        <taxon>Bacteria</taxon>
        <taxon>Pseudomonadati</taxon>
        <taxon>Spirochaetota</taxon>
        <taxon>Spirochaetia</taxon>
        <taxon>Spirochaetales</taxon>
        <taxon>Candidatus Gallitreponema</taxon>
    </lineage>
</organism>
<gene>
    <name evidence="1" type="ORF">IAA81_03515</name>
</gene>
<proteinExistence type="predicted"/>
<dbReference type="EMBL" id="JADIMM010000048">
    <property type="protein sequence ID" value="MBO8457279.1"/>
    <property type="molecule type" value="Genomic_DNA"/>
</dbReference>
<evidence type="ECO:0000313" key="2">
    <source>
        <dbReference type="Proteomes" id="UP000823638"/>
    </source>
</evidence>
<dbReference type="Proteomes" id="UP000823638">
    <property type="component" value="Unassembled WGS sequence"/>
</dbReference>
<dbReference type="AlphaFoldDB" id="A0A9D9N1V9"/>
<reference evidence="1" key="2">
    <citation type="journal article" date="2021" name="PeerJ">
        <title>Extensive microbial diversity within the chicken gut microbiome revealed by metagenomics and culture.</title>
        <authorList>
            <person name="Gilroy R."/>
            <person name="Ravi A."/>
            <person name="Getino M."/>
            <person name="Pursley I."/>
            <person name="Horton D.L."/>
            <person name="Alikhan N.F."/>
            <person name="Baker D."/>
            <person name="Gharbi K."/>
            <person name="Hall N."/>
            <person name="Watson M."/>
            <person name="Adriaenssens E.M."/>
            <person name="Foster-Nyarko E."/>
            <person name="Jarju S."/>
            <person name="Secka A."/>
            <person name="Antonio M."/>
            <person name="Oren A."/>
            <person name="Chaudhuri R.R."/>
            <person name="La Ragione R."/>
            <person name="Hildebrand F."/>
            <person name="Pallen M.J."/>
        </authorList>
    </citation>
    <scope>NUCLEOTIDE SEQUENCE</scope>
    <source>
        <strain evidence="1">10532</strain>
    </source>
</reference>
<sequence>MRLETPVLLAALCKSSRILQSRILGEFAGSRFGSRRAVSGFGLGLLVRQGFLGAKAGFGGFGLGLLVSRGFF</sequence>
<reference evidence="1" key="1">
    <citation type="submission" date="2020-10" db="EMBL/GenBank/DDBJ databases">
        <authorList>
            <person name="Gilroy R."/>
        </authorList>
    </citation>
    <scope>NUCLEOTIDE SEQUENCE</scope>
    <source>
        <strain evidence="1">10532</strain>
    </source>
</reference>
<accession>A0A9D9N1V9</accession>
<evidence type="ECO:0000313" key="1">
    <source>
        <dbReference type="EMBL" id="MBO8457279.1"/>
    </source>
</evidence>
<name>A0A9D9N1V9_9SPIR</name>